<dbReference type="GO" id="GO:0098609">
    <property type="term" value="P:cell-cell adhesion"/>
    <property type="evidence" value="ECO:0007669"/>
    <property type="project" value="TreeGrafter"/>
</dbReference>
<evidence type="ECO:0000313" key="8">
    <source>
        <dbReference type="Proteomes" id="UP001487740"/>
    </source>
</evidence>
<organism evidence="7 8">
    <name type="scientific">Scylla paramamosain</name>
    <name type="common">Mud crab</name>
    <dbReference type="NCBI Taxonomy" id="85552"/>
    <lineage>
        <taxon>Eukaryota</taxon>
        <taxon>Metazoa</taxon>
        <taxon>Ecdysozoa</taxon>
        <taxon>Arthropoda</taxon>
        <taxon>Crustacea</taxon>
        <taxon>Multicrustacea</taxon>
        <taxon>Malacostraca</taxon>
        <taxon>Eumalacostraca</taxon>
        <taxon>Eucarida</taxon>
        <taxon>Decapoda</taxon>
        <taxon>Pleocyemata</taxon>
        <taxon>Brachyura</taxon>
        <taxon>Eubrachyura</taxon>
        <taxon>Portunoidea</taxon>
        <taxon>Portunidae</taxon>
        <taxon>Portuninae</taxon>
        <taxon>Scylla</taxon>
    </lineage>
</organism>
<dbReference type="GO" id="GO:0050839">
    <property type="term" value="F:cell adhesion molecule binding"/>
    <property type="evidence" value="ECO:0007669"/>
    <property type="project" value="TreeGrafter"/>
</dbReference>
<dbReference type="InterPro" id="IPR051275">
    <property type="entry name" value="Cell_adhesion_signaling"/>
</dbReference>
<dbReference type="PANTHER" id="PTHR11640">
    <property type="entry name" value="NEPHRIN"/>
    <property type="match status" value="1"/>
</dbReference>
<dbReference type="AlphaFoldDB" id="A0AAW0U2X0"/>
<dbReference type="InterPro" id="IPR007110">
    <property type="entry name" value="Ig-like_dom"/>
</dbReference>
<evidence type="ECO:0000256" key="5">
    <source>
        <dbReference type="ARBA" id="ARBA00023319"/>
    </source>
</evidence>
<dbReference type="Pfam" id="PF08205">
    <property type="entry name" value="C2-set_2"/>
    <property type="match status" value="1"/>
</dbReference>
<dbReference type="Proteomes" id="UP001487740">
    <property type="component" value="Unassembled WGS sequence"/>
</dbReference>
<feature type="domain" description="Ig-like" evidence="6">
    <location>
        <begin position="77"/>
        <end position="183"/>
    </location>
</feature>
<dbReference type="InterPro" id="IPR036179">
    <property type="entry name" value="Ig-like_dom_sf"/>
</dbReference>
<dbReference type="GO" id="GO:0005886">
    <property type="term" value="C:plasma membrane"/>
    <property type="evidence" value="ECO:0007669"/>
    <property type="project" value="TreeGrafter"/>
</dbReference>
<gene>
    <name evidence="7" type="ORF">O3P69_014882</name>
</gene>
<reference evidence="7 8" key="1">
    <citation type="submission" date="2023-03" db="EMBL/GenBank/DDBJ databases">
        <title>High-quality genome of Scylla paramamosain provides insights in environmental adaptation.</title>
        <authorList>
            <person name="Zhang L."/>
        </authorList>
    </citation>
    <scope>NUCLEOTIDE SEQUENCE [LARGE SCALE GENOMIC DNA]</scope>
    <source>
        <strain evidence="7">LZ_2023a</strain>
        <tissue evidence="7">Muscle</tissue>
    </source>
</reference>
<dbReference type="PROSITE" id="PS50835">
    <property type="entry name" value="IG_LIKE"/>
    <property type="match status" value="1"/>
</dbReference>
<accession>A0AAW0U2X0</accession>
<sequence length="191" mass="20805">MERGKPWVNNKGVARFERLVPGYPRYYYEGDPARGEHHLLITGVTLTEDGEYQCQVGPTAISPPIWAAANVTVILAPSSVTIVGWENGAVVEVMVGSSLTLECLVADARPAPGAVWYRAGRKVDPDLQEDRVEASSLARRWSLRSQLVVQATAADDGKVYACHALHPALHDMPHGLHASITLSVLRECLKV</sequence>
<evidence type="ECO:0000259" key="6">
    <source>
        <dbReference type="PROSITE" id="PS50835"/>
    </source>
</evidence>
<keyword evidence="3" id="KW-1015">Disulfide bond</keyword>
<evidence type="ECO:0000256" key="3">
    <source>
        <dbReference type="ARBA" id="ARBA00023157"/>
    </source>
</evidence>
<keyword evidence="4" id="KW-0325">Glycoprotein</keyword>
<keyword evidence="5" id="KW-0393">Immunoglobulin domain</keyword>
<evidence type="ECO:0000256" key="4">
    <source>
        <dbReference type="ARBA" id="ARBA00023180"/>
    </source>
</evidence>
<dbReference type="Gene3D" id="2.60.40.10">
    <property type="entry name" value="Immunoglobulins"/>
    <property type="match status" value="2"/>
</dbReference>
<proteinExistence type="predicted"/>
<keyword evidence="8" id="KW-1185">Reference proteome</keyword>
<dbReference type="InterPro" id="IPR013783">
    <property type="entry name" value="Ig-like_fold"/>
</dbReference>
<comment type="subcellular location">
    <subcellularLocation>
        <location evidence="1">Membrane</location>
        <topology evidence="1">Single-pass type I membrane protein</topology>
    </subcellularLocation>
</comment>
<dbReference type="SMART" id="SM00409">
    <property type="entry name" value="IG"/>
    <property type="match status" value="2"/>
</dbReference>
<comment type="caution">
    <text evidence="7">The sequence shown here is derived from an EMBL/GenBank/DDBJ whole genome shotgun (WGS) entry which is preliminary data.</text>
</comment>
<dbReference type="GO" id="GO:0005911">
    <property type="term" value="C:cell-cell junction"/>
    <property type="evidence" value="ECO:0007669"/>
    <property type="project" value="TreeGrafter"/>
</dbReference>
<dbReference type="EMBL" id="JARAKH010000022">
    <property type="protein sequence ID" value="KAK8392747.1"/>
    <property type="molecule type" value="Genomic_DNA"/>
</dbReference>
<dbReference type="InterPro" id="IPR003599">
    <property type="entry name" value="Ig_sub"/>
</dbReference>
<evidence type="ECO:0000313" key="7">
    <source>
        <dbReference type="EMBL" id="KAK8392747.1"/>
    </source>
</evidence>
<evidence type="ECO:0000256" key="2">
    <source>
        <dbReference type="ARBA" id="ARBA00023136"/>
    </source>
</evidence>
<keyword evidence="2" id="KW-0472">Membrane</keyword>
<evidence type="ECO:0000256" key="1">
    <source>
        <dbReference type="ARBA" id="ARBA00004479"/>
    </source>
</evidence>
<dbReference type="SUPFAM" id="SSF48726">
    <property type="entry name" value="Immunoglobulin"/>
    <property type="match status" value="2"/>
</dbReference>
<name>A0AAW0U2X0_SCYPA</name>
<dbReference type="PANTHER" id="PTHR11640:SF136">
    <property type="entry name" value="NEPHRIN"/>
    <property type="match status" value="1"/>
</dbReference>
<dbReference type="InterPro" id="IPR013162">
    <property type="entry name" value="CD80_C2-set"/>
</dbReference>
<protein>
    <recommendedName>
        <fullName evidence="6">Ig-like domain-containing protein</fullName>
    </recommendedName>
</protein>